<keyword evidence="7" id="KW-0407">Ion channel</keyword>
<dbReference type="GO" id="GO:0005249">
    <property type="term" value="F:voltage-gated potassium channel activity"/>
    <property type="evidence" value="ECO:0007669"/>
    <property type="project" value="InterPro"/>
</dbReference>
<evidence type="ECO:0000256" key="4">
    <source>
        <dbReference type="ARBA" id="ARBA00022989"/>
    </source>
</evidence>
<feature type="transmembrane region" description="Helical" evidence="9">
    <location>
        <begin position="184"/>
        <end position="200"/>
    </location>
</feature>
<reference evidence="12" key="1">
    <citation type="submission" date="2016-11" db="UniProtKB">
        <authorList>
            <consortium name="WormBaseParasite"/>
        </authorList>
    </citation>
    <scope>IDENTIFICATION</scope>
</reference>
<evidence type="ECO:0000256" key="5">
    <source>
        <dbReference type="ARBA" id="ARBA00023065"/>
    </source>
</evidence>
<keyword evidence="11" id="KW-1185">Reference proteome</keyword>
<evidence type="ECO:0000256" key="8">
    <source>
        <dbReference type="SAM" id="MobiDB-lite"/>
    </source>
</evidence>
<evidence type="ECO:0000256" key="6">
    <source>
        <dbReference type="ARBA" id="ARBA00023136"/>
    </source>
</evidence>
<dbReference type="PANTHER" id="PTHR11537:SF254">
    <property type="entry name" value="POTASSIUM VOLTAGE-GATED CHANNEL PROTEIN SHAB"/>
    <property type="match status" value="1"/>
</dbReference>
<dbReference type="GO" id="GO:0008076">
    <property type="term" value="C:voltage-gated potassium channel complex"/>
    <property type="evidence" value="ECO:0007669"/>
    <property type="project" value="InterPro"/>
</dbReference>
<dbReference type="Gene3D" id="1.10.287.70">
    <property type="match status" value="1"/>
</dbReference>
<evidence type="ECO:0000313" key="12">
    <source>
        <dbReference type="WBParaSite" id="maker-unitig_39294-snap-gene-0.1-mRNA-1"/>
    </source>
</evidence>
<dbReference type="WBParaSite" id="maker-unitig_39294-snap-gene-0.1-mRNA-1">
    <property type="protein sequence ID" value="maker-unitig_39294-snap-gene-0.1-mRNA-1"/>
    <property type="gene ID" value="maker-unitig_39294-snap-gene-0.1"/>
</dbReference>
<evidence type="ECO:0000256" key="9">
    <source>
        <dbReference type="SAM" id="Phobius"/>
    </source>
</evidence>
<keyword evidence="2" id="KW-0813">Transport</keyword>
<evidence type="ECO:0000256" key="3">
    <source>
        <dbReference type="ARBA" id="ARBA00022692"/>
    </source>
</evidence>
<dbReference type="AlphaFoldDB" id="A0A1I8FMS7"/>
<evidence type="ECO:0000313" key="11">
    <source>
        <dbReference type="Proteomes" id="UP000095280"/>
    </source>
</evidence>
<dbReference type="GO" id="GO:0001508">
    <property type="term" value="P:action potential"/>
    <property type="evidence" value="ECO:0007669"/>
    <property type="project" value="TreeGrafter"/>
</dbReference>
<protein>
    <submittedName>
        <fullName evidence="12">Ion_trans_2 domain-containing protein</fullName>
    </submittedName>
</protein>
<keyword evidence="3 9" id="KW-0812">Transmembrane</keyword>
<dbReference type="PANTHER" id="PTHR11537">
    <property type="entry name" value="VOLTAGE-GATED POTASSIUM CHANNEL"/>
    <property type="match status" value="1"/>
</dbReference>
<evidence type="ECO:0000259" key="10">
    <source>
        <dbReference type="Pfam" id="PF07885"/>
    </source>
</evidence>
<keyword evidence="5" id="KW-0406">Ion transport</keyword>
<evidence type="ECO:0000256" key="2">
    <source>
        <dbReference type="ARBA" id="ARBA00022448"/>
    </source>
</evidence>
<dbReference type="InterPro" id="IPR028325">
    <property type="entry name" value="VG_K_chnl"/>
</dbReference>
<feature type="domain" description="Potassium channel" evidence="10">
    <location>
        <begin position="191"/>
        <end position="233"/>
    </location>
</feature>
<keyword evidence="4 9" id="KW-1133">Transmembrane helix</keyword>
<proteinExistence type="predicted"/>
<evidence type="ECO:0000256" key="1">
    <source>
        <dbReference type="ARBA" id="ARBA00004141"/>
    </source>
</evidence>
<dbReference type="Proteomes" id="UP000095280">
    <property type="component" value="Unplaced"/>
</dbReference>
<organism evidence="11 12">
    <name type="scientific">Macrostomum lignano</name>
    <dbReference type="NCBI Taxonomy" id="282301"/>
    <lineage>
        <taxon>Eukaryota</taxon>
        <taxon>Metazoa</taxon>
        <taxon>Spiralia</taxon>
        <taxon>Lophotrochozoa</taxon>
        <taxon>Platyhelminthes</taxon>
        <taxon>Rhabditophora</taxon>
        <taxon>Macrostomorpha</taxon>
        <taxon>Macrostomida</taxon>
        <taxon>Macrostomidae</taxon>
        <taxon>Macrostomum</taxon>
    </lineage>
</organism>
<name>A0A1I8FMS7_9PLAT</name>
<dbReference type="Pfam" id="PF07885">
    <property type="entry name" value="Ion_trans_2"/>
    <property type="match status" value="1"/>
</dbReference>
<comment type="subcellular location">
    <subcellularLocation>
        <location evidence="1">Membrane</location>
        <topology evidence="1">Multi-pass membrane protein</topology>
    </subcellularLocation>
</comment>
<dbReference type="InterPro" id="IPR013099">
    <property type="entry name" value="K_chnl_dom"/>
</dbReference>
<accession>A0A1I8FMS7</accession>
<dbReference type="PRINTS" id="PR00169">
    <property type="entry name" value="KCHANNEL"/>
</dbReference>
<feature type="transmembrane region" description="Helical" evidence="9">
    <location>
        <begin position="212"/>
        <end position="233"/>
    </location>
</feature>
<evidence type="ECO:0000256" key="7">
    <source>
        <dbReference type="ARBA" id="ARBA00023303"/>
    </source>
</evidence>
<sequence>AWPQYPFSSSWPPSSPWWWRTLARGSNPGPGAGAMNCSRLMVSDCLRYTQPRHSGARVDITVTAYFALELAARLVFCPSKPEFFKSALKLDRPGCCGNGLRLVRCAAGISRYRAPDSQGAQNSAHLQADQAFLRVENPGAHHEGLVQGADPAGHRVRHLRHPVRHRHLHLRTVRRVARKRVSNHPYRILVALVTMTTLGYGDMVPRTLPGYIVGGVCAISGVLVIALPVPIIARLKLPKRKKRVFGWSARRSQADCRCRDRRLWRRRRRRRLHQRRRRQRVRLEHQLSCSDSGEETPSVSEELDLSPEAVTAGQTAFPGCTPDITIEVSDEVPAAKEAGGAGNPCACTATAATAALTESPGPRQQFQPGTTRLCESQPQANGHLPTGTIRTCHRLGEV</sequence>
<feature type="compositionally biased region" description="Polar residues" evidence="8">
    <location>
        <begin position="362"/>
        <end position="380"/>
    </location>
</feature>
<feature type="region of interest" description="Disordered" evidence="8">
    <location>
        <begin position="358"/>
        <end position="390"/>
    </location>
</feature>
<keyword evidence="6 9" id="KW-0472">Membrane</keyword>
<dbReference type="SUPFAM" id="SSF81324">
    <property type="entry name" value="Voltage-gated potassium channels"/>
    <property type="match status" value="1"/>
</dbReference>